<dbReference type="InterPro" id="IPR029016">
    <property type="entry name" value="GAF-like_dom_sf"/>
</dbReference>
<feature type="domain" description="HAMP" evidence="3">
    <location>
        <begin position="248"/>
        <end position="298"/>
    </location>
</feature>
<name>A0AAU9CQE6_9BACT</name>
<keyword evidence="2" id="KW-0812">Transmembrane</keyword>
<dbReference type="InterPro" id="IPR035965">
    <property type="entry name" value="PAS-like_dom_sf"/>
</dbReference>
<dbReference type="KEGG" id="fax:FUAX_38180"/>
<feature type="transmembrane region" description="Helical" evidence="2">
    <location>
        <begin position="12"/>
        <end position="32"/>
    </location>
</feature>
<feature type="compositionally biased region" description="Basic and acidic residues" evidence="1">
    <location>
        <begin position="481"/>
        <end position="496"/>
    </location>
</feature>
<dbReference type="Gene3D" id="3.30.450.20">
    <property type="entry name" value="PAS domain"/>
    <property type="match status" value="1"/>
</dbReference>
<protein>
    <recommendedName>
        <fullName evidence="3">HAMP domain-containing protein</fullName>
    </recommendedName>
</protein>
<keyword evidence="5" id="KW-1185">Reference proteome</keyword>
<dbReference type="SMART" id="SM00065">
    <property type="entry name" value="GAF"/>
    <property type="match status" value="1"/>
</dbReference>
<dbReference type="RefSeq" id="WP_338392884.1">
    <property type="nucleotide sequence ID" value="NZ_AP025314.1"/>
</dbReference>
<dbReference type="Proteomes" id="UP001348817">
    <property type="component" value="Chromosome"/>
</dbReference>
<evidence type="ECO:0000256" key="2">
    <source>
        <dbReference type="SAM" id="Phobius"/>
    </source>
</evidence>
<evidence type="ECO:0000313" key="4">
    <source>
        <dbReference type="EMBL" id="BDD11386.1"/>
    </source>
</evidence>
<keyword evidence="2" id="KW-1133">Transmembrane helix</keyword>
<organism evidence="4 5">
    <name type="scientific">Fulvitalea axinellae</name>
    <dbReference type="NCBI Taxonomy" id="1182444"/>
    <lineage>
        <taxon>Bacteria</taxon>
        <taxon>Pseudomonadati</taxon>
        <taxon>Bacteroidota</taxon>
        <taxon>Cytophagia</taxon>
        <taxon>Cytophagales</taxon>
        <taxon>Persicobacteraceae</taxon>
        <taxon>Fulvitalea</taxon>
    </lineage>
</organism>
<dbReference type="NCBIfam" id="TIGR00229">
    <property type="entry name" value="sensory_box"/>
    <property type="match status" value="1"/>
</dbReference>
<reference evidence="4 5" key="1">
    <citation type="submission" date="2021-12" db="EMBL/GenBank/DDBJ databases">
        <title>Genome sequencing of bacteria with rrn-lacking chromosome and rrn-plasmid.</title>
        <authorList>
            <person name="Anda M."/>
            <person name="Iwasaki W."/>
        </authorList>
    </citation>
    <scope>NUCLEOTIDE SEQUENCE [LARGE SCALE GENOMIC DNA]</scope>
    <source>
        <strain evidence="4 5">DSM 100852</strain>
    </source>
</reference>
<dbReference type="Pfam" id="PF13185">
    <property type="entry name" value="GAF_2"/>
    <property type="match status" value="1"/>
</dbReference>
<feature type="region of interest" description="Disordered" evidence="1">
    <location>
        <begin position="481"/>
        <end position="507"/>
    </location>
</feature>
<dbReference type="Pfam" id="PF13426">
    <property type="entry name" value="PAS_9"/>
    <property type="match status" value="1"/>
</dbReference>
<dbReference type="GO" id="GO:0007165">
    <property type="term" value="P:signal transduction"/>
    <property type="evidence" value="ECO:0007669"/>
    <property type="project" value="InterPro"/>
</dbReference>
<dbReference type="InterPro" id="IPR000014">
    <property type="entry name" value="PAS"/>
</dbReference>
<dbReference type="EMBL" id="AP025314">
    <property type="protein sequence ID" value="BDD11386.1"/>
    <property type="molecule type" value="Genomic_DNA"/>
</dbReference>
<sequence length="633" mass="71489">MKMKKLKSFDFNIKLSFGLMAGLTIALVGYTFFGTSGIVRLGMKSSQDCQPALLYAASLSSGLERTRLVVDEHVRLRKRREVTLGRFNALWEKNVAISLDSIKTISERLGPKDKQIAKEILNRATRLKKRALRTINGQETGAYALKGVDEDMEWLRGKISQYSDGVYEQRKELLGQFNVEFRRFKYSEIVAIVLALGISLLLYRKLDRVVKSSIKEIQRLSKTLGEGNIPEIPEARGDELDDVRAELGILTRNLKNVKDFADQVGKGHFDTDIDVFGNSGEIGKALSNMRDSLGEVAKQDKIRQWHNQGLAQFASLIRDNNEDMGQLSEKLICKLVRHMDANQGKLYVKEMDGETPEEYLELYATYAYDRMKSLEDERVYVGDGLIGQAWREKNLLYLTDVPEDYMSITSGLGEAPPTSLVVVPLIANEAVYGVLELASFKEFSESDKNFLLQLAESVAGAIYTTQNSLVTKRLLEESQRMTEELRTQEEEMRQNMEELQATQEEVERRAEESQSVSDALDRFLPIITINKRGEIETVNKAFTNYSGMMEAQLRGQSIDKLFPKKAGEEFDFDKIWREASVNGIHTREATRQTPDGTLVRARATYSAVNGSDGTTQELLCAVQILEMTKPEPA</sequence>
<keyword evidence="2" id="KW-0472">Membrane</keyword>
<dbReference type="SUPFAM" id="SSF55781">
    <property type="entry name" value="GAF domain-like"/>
    <property type="match status" value="1"/>
</dbReference>
<dbReference type="SUPFAM" id="SSF55785">
    <property type="entry name" value="PYP-like sensor domain (PAS domain)"/>
    <property type="match status" value="1"/>
</dbReference>
<accession>A0AAU9CQE6</accession>
<dbReference type="Gene3D" id="3.30.450.40">
    <property type="match status" value="1"/>
</dbReference>
<gene>
    <name evidence="4" type="ORF">FUAX_38180</name>
</gene>
<dbReference type="InterPro" id="IPR003018">
    <property type="entry name" value="GAF"/>
</dbReference>
<proteinExistence type="predicted"/>
<evidence type="ECO:0000313" key="5">
    <source>
        <dbReference type="Proteomes" id="UP001348817"/>
    </source>
</evidence>
<dbReference type="PROSITE" id="PS50885">
    <property type="entry name" value="HAMP"/>
    <property type="match status" value="1"/>
</dbReference>
<dbReference type="CDD" id="cd00130">
    <property type="entry name" value="PAS"/>
    <property type="match status" value="1"/>
</dbReference>
<evidence type="ECO:0000256" key="1">
    <source>
        <dbReference type="SAM" id="MobiDB-lite"/>
    </source>
</evidence>
<dbReference type="CDD" id="cd06225">
    <property type="entry name" value="HAMP"/>
    <property type="match status" value="1"/>
</dbReference>
<dbReference type="GO" id="GO:0016020">
    <property type="term" value="C:membrane"/>
    <property type="evidence" value="ECO:0007669"/>
    <property type="project" value="InterPro"/>
</dbReference>
<evidence type="ECO:0000259" key="3">
    <source>
        <dbReference type="PROSITE" id="PS50885"/>
    </source>
</evidence>
<dbReference type="InterPro" id="IPR003660">
    <property type="entry name" value="HAMP_dom"/>
</dbReference>
<dbReference type="AlphaFoldDB" id="A0AAU9CQE6"/>